<gene>
    <name evidence="1" type="ORF">KUTeg_020376</name>
</gene>
<evidence type="ECO:0000313" key="2">
    <source>
        <dbReference type="Proteomes" id="UP001217089"/>
    </source>
</evidence>
<dbReference type="Proteomes" id="UP001217089">
    <property type="component" value="Unassembled WGS sequence"/>
</dbReference>
<sequence length="248" mass="27687">MVYVASQPIKYQKRKGDGVCSLYFLPFKRVCCCCKDDSVSDGDFTWASSNAIALPSSHSESYKLPKNKKNSKKSKQGIYALEKNGSAKPVKLTHIVIEDGRVRFKSEEDITDNSSELGTSLPDLVNGNVVKEDIYEADTIEKPNNKLTNGVYNVGFNETEGVNYKNEKLTKMTYNQANNNSENRIHKSSIDQDASSIGTFGTDVGRNLSSLNLADSMEFEFEKVYERSFVQDETNSIKSLPNILCNIN</sequence>
<accession>A0ABQ9E7R5</accession>
<comment type="caution">
    <text evidence="1">The sequence shown here is derived from an EMBL/GenBank/DDBJ whole genome shotgun (WGS) entry which is preliminary data.</text>
</comment>
<evidence type="ECO:0000313" key="1">
    <source>
        <dbReference type="EMBL" id="KAJ8301389.1"/>
    </source>
</evidence>
<organism evidence="1 2">
    <name type="scientific">Tegillarca granosa</name>
    <name type="common">Malaysian cockle</name>
    <name type="synonym">Anadara granosa</name>
    <dbReference type="NCBI Taxonomy" id="220873"/>
    <lineage>
        <taxon>Eukaryota</taxon>
        <taxon>Metazoa</taxon>
        <taxon>Spiralia</taxon>
        <taxon>Lophotrochozoa</taxon>
        <taxon>Mollusca</taxon>
        <taxon>Bivalvia</taxon>
        <taxon>Autobranchia</taxon>
        <taxon>Pteriomorphia</taxon>
        <taxon>Arcoida</taxon>
        <taxon>Arcoidea</taxon>
        <taxon>Arcidae</taxon>
        <taxon>Tegillarca</taxon>
    </lineage>
</organism>
<protein>
    <submittedName>
        <fullName evidence="1">Uncharacterized protein</fullName>
    </submittedName>
</protein>
<name>A0ABQ9E7R5_TEGGR</name>
<reference evidence="1 2" key="1">
    <citation type="submission" date="2022-12" db="EMBL/GenBank/DDBJ databases">
        <title>Chromosome-level genome of Tegillarca granosa.</title>
        <authorList>
            <person name="Kim J."/>
        </authorList>
    </citation>
    <scope>NUCLEOTIDE SEQUENCE [LARGE SCALE GENOMIC DNA]</scope>
    <source>
        <strain evidence="1">Teg-2019</strain>
        <tissue evidence="1">Adductor muscle</tissue>
    </source>
</reference>
<proteinExistence type="predicted"/>
<keyword evidence="2" id="KW-1185">Reference proteome</keyword>
<dbReference type="EMBL" id="JARBDR010000918">
    <property type="protein sequence ID" value="KAJ8301389.1"/>
    <property type="molecule type" value="Genomic_DNA"/>
</dbReference>